<dbReference type="AlphaFoldDB" id="A0A2S0VQ16"/>
<gene>
    <name evidence="1" type="ORF">C2869_07635</name>
</gene>
<dbReference type="EMBL" id="CP026604">
    <property type="protein sequence ID" value="AWB66311.1"/>
    <property type="molecule type" value="Genomic_DNA"/>
</dbReference>
<dbReference type="RefSeq" id="WP_108602381.1">
    <property type="nucleotide sequence ID" value="NZ_CP026604.1"/>
</dbReference>
<sequence length="68" mass="7681">MTAFINGKCVPYDKLIKQKDQGDIAYTGTKNGAMLVPITISKDELGEVRFTVKDRRFASLEPEEVQQF</sequence>
<accession>A0A2S0VQ16</accession>
<dbReference type="KEGG" id="cate:C2869_07635"/>
<name>A0A2S0VQ16_9ALTE</name>
<reference evidence="1 2" key="1">
    <citation type="submission" date="2018-01" db="EMBL/GenBank/DDBJ databases">
        <title>Genome sequence of a Cantenovulum-like bacteria.</title>
        <authorList>
            <person name="Tan W.R."/>
            <person name="Lau N.-S."/>
            <person name="Go F."/>
            <person name="Amirul A.-A.A."/>
        </authorList>
    </citation>
    <scope>NUCLEOTIDE SEQUENCE [LARGE SCALE GENOMIC DNA]</scope>
    <source>
        <strain evidence="1 2">CCB-QB4</strain>
    </source>
</reference>
<evidence type="ECO:0000313" key="1">
    <source>
        <dbReference type="EMBL" id="AWB66311.1"/>
    </source>
</evidence>
<protein>
    <submittedName>
        <fullName evidence="1">Uncharacterized protein</fullName>
    </submittedName>
</protein>
<keyword evidence="2" id="KW-1185">Reference proteome</keyword>
<proteinExistence type="predicted"/>
<evidence type="ECO:0000313" key="2">
    <source>
        <dbReference type="Proteomes" id="UP000244441"/>
    </source>
</evidence>
<dbReference type="Proteomes" id="UP000244441">
    <property type="component" value="Chromosome"/>
</dbReference>
<organism evidence="1 2">
    <name type="scientific">Saccharobesus litoralis</name>
    <dbReference type="NCBI Taxonomy" id="2172099"/>
    <lineage>
        <taxon>Bacteria</taxon>
        <taxon>Pseudomonadati</taxon>
        <taxon>Pseudomonadota</taxon>
        <taxon>Gammaproteobacteria</taxon>
        <taxon>Alteromonadales</taxon>
        <taxon>Alteromonadaceae</taxon>
        <taxon>Saccharobesus</taxon>
    </lineage>
</organism>